<evidence type="ECO:0000313" key="3">
    <source>
        <dbReference type="Proteomes" id="UP000252488"/>
    </source>
</evidence>
<dbReference type="EMBL" id="QKKR01000049">
    <property type="protein sequence ID" value="RBM49975.1"/>
    <property type="molecule type" value="Genomic_DNA"/>
</dbReference>
<accession>A0ABX9FET9</accession>
<name>A0ABX9FET9_9VIBR</name>
<evidence type="ECO:0000259" key="1">
    <source>
        <dbReference type="Pfam" id="PF20247"/>
    </source>
</evidence>
<gene>
    <name evidence="2" type="ORF">DLR69_17565</name>
</gene>
<evidence type="ECO:0000313" key="2">
    <source>
        <dbReference type="EMBL" id="RBM49975.1"/>
    </source>
</evidence>
<reference evidence="2 3" key="1">
    <citation type="submission" date="2018-06" db="EMBL/GenBank/DDBJ databases">
        <title>Draft genome sequences of nine Vibrio sp. clinical isolates from across the United States representing the closest known relative of Vibrio cholerae.</title>
        <authorList>
            <person name="Islam M.T."/>
            <person name="Liang K."/>
            <person name="Im M.S."/>
            <person name="Winkjer J."/>
            <person name="Busby S."/>
            <person name="Batra D."/>
            <person name="Rowe L."/>
            <person name="Tarr C.L."/>
            <person name="Boucher Y."/>
        </authorList>
    </citation>
    <scope>NUCLEOTIDE SEQUENCE [LARGE SCALE GENOMIC DNA]</scope>
    <source>
        <strain evidence="2 3">2016V-1111</strain>
    </source>
</reference>
<feature type="domain" description="DUF6602" evidence="1">
    <location>
        <begin position="25"/>
        <end position="128"/>
    </location>
</feature>
<dbReference type="CDD" id="cd21411">
    <property type="entry name" value="NucC"/>
    <property type="match status" value="1"/>
</dbReference>
<sequence>MAQDWQLSELLENLHADVQHKLTTVRKSFKHSVVKGDGAENVWVDLFNQYLPERYRASRAFVVDSENQFSEQIDVVIYDRQYSPFIFHYAEQLIIPAESVYAVFEVKQTLNKQHIDAARKKVASVRALHRTSLPIPHAGGVHSPRELIGIIGGLLTLENELKIPDTLMGHLDHDKADKGMLNIGCAADDCFFYYDNDHQRMQVMQHKKATTAFLFELLSQLQKCGTVPMIDIHAYGKWLTPRISE</sequence>
<dbReference type="InterPro" id="IPR046537">
    <property type="entry name" value="DUF6602"/>
</dbReference>
<proteinExistence type="predicted"/>
<comment type="caution">
    <text evidence="2">The sequence shown here is derived from an EMBL/GenBank/DDBJ whole genome shotgun (WGS) entry which is preliminary data.</text>
</comment>
<dbReference type="RefSeq" id="WP_000046098.1">
    <property type="nucleotide sequence ID" value="NZ_CAWMWZ010000076.1"/>
</dbReference>
<dbReference type="Proteomes" id="UP000252488">
    <property type="component" value="Unassembled WGS sequence"/>
</dbReference>
<dbReference type="Pfam" id="PF20247">
    <property type="entry name" value="DUF6602"/>
    <property type="match status" value="1"/>
</dbReference>
<protein>
    <recommendedName>
        <fullName evidence="1">DUF6602 domain-containing protein</fullName>
    </recommendedName>
</protein>
<dbReference type="GeneID" id="89512858"/>
<keyword evidence="3" id="KW-1185">Reference proteome</keyword>
<organism evidence="2 3">
    <name type="scientific">Vibrio paracholerae</name>
    <dbReference type="NCBI Taxonomy" id="650003"/>
    <lineage>
        <taxon>Bacteria</taxon>
        <taxon>Pseudomonadati</taxon>
        <taxon>Pseudomonadota</taxon>
        <taxon>Gammaproteobacteria</taxon>
        <taxon>Vibrionales</taxon>
        <taxon>Vibrionaceae</taxon>
        <taxon>Vibrio</taxon>
    </lineage>
</organism>